<evidence type="ECO:0000313" key="1">
    <source>
        <dbReference type="EMBL" id="KAJ8966504.1"/>
    </source>
</evidence>
<dbReference type="Proteomes" id="UP001162164">
    <property type="component" value="Unassembled WGS sequence"/>
</dbReference>
<proteinExistence type="predicted"/>
<dbReference type="EMBL" id="JAPWTJ010002354">
    <property type="protein sequence ID" value="KAJ8966504.1"/>
    <property type="molecule type" value="Genomic_DNA"/>
</dbReference>
<sequence length="124" mass="14025">MITYLIYFGCYCNIISRSFVYAAKEDMANKKGKNSLLIVNANIILLCEALAKSCKNTEKLKEFYRTLPPVDFTLAKAEKTDIIYKLFNDSKQESGKVLNEGTVAGEGLNKSIPTVLLVQWLDYR</sequence>
<name>A0ABQ9IVS4_9CUCU</name>
<comment type="caution">
    <text evidence="1">The sequence shown here is derived from an EMBL/GenBank/DDBJ whole genome shotgun (WGS) entry which is preliminary data.</text>
</comment>
<protein>
    <submittedName>
        <fullName evidence="1">Uncharacterized protein</fullName>
    </submittedName>
</protein>
<accession>A0ABQ9IVS4</accession>
<gene>
    <name evidence="1" type="ORF">NQ317_019649</name>
</gene>
<keyword evidence="2" id="KW-1185">Reference proteome</keyword>
<evidence type="ECO:0000313" key="2">
    <source>
        <dbReference type="Proteomes" id="UP001162164"/>
    </source>
</evidence>
<organism evidence="1 2">
    <name type="scientific">Molorchus minor</name>
    <dbReference type="NCBI Taxonomy" id="1323400"/>
    <lineage>
        <taxon>Eukaryota</taxon>
        <taxon>Metazoa</taxon>
        <taxon>Ecdysozoa</taxon>
        <taxon>Arthropoda</taxon>
        <taxon>Hexapoda</taxon>
        <taxon>Insecta</taxon>
        <taxon>Pterygota</taxon>
        <taxon>Neoptera</taxon>
        <taxon>Endopterygota</taxon>
        <taxon>Coleoptera</taxon>
        <taxon>Polyphaga</taxon>
        <taxon>Cucujiformia</taxon>
        <taxon>Chrysomeloidea</taxon>
        <taxon>Cerambycidae</taxon>
        <taxon>Lamiinae</taxon>
        <taxon>Monochamini</taxon>
        <taxon>Molorchus</taxon>
    </lineage>
</organism>
<reference evidence="1" key="1">
    <citation type="journal article" date="2023" name="Insect Mol. Biol.">
        <title>Genome sequencing provides insights into the evolution of gene families encoding plant cell wall-degrading enzymes in longhorned beetles.</title>
        <authorList>
            <person name="Shin N.R."/>
            <person name="Okamura Y."/>
            <person name="Kirsch R."/>
            <person name="Pauchet Y."/>
        </authorList>
    </citation>
    <scope>NUCLEOTIDE SEQUENCE</scope>
    <source>
        <strain evidence="1">MMC_N1</strain>
    </source>
</reference>